<keyword evidence="4" id="KW-1185">Reference proteome</keyword>
<protein>
    <recommendedName>
        <fullName evidence="2">Tail specific protease domain-containing protein</fullName>
    </recommendedName>
</protein>
<dbReference type="STRING" id="1172194.WQQ_25260"/>
<dbReference type="PROSITE" id="PS51257">
    <property type="entry name" value="PROKAR_LIPOPROTEIN"/>
    <property type="match status" value="1"/>
</dbReference>
<name>I7ZAS3_9GAMM</name>
<evidence type="ECO:0000313" key="3">
    <source>
        <dbReference type="EMBL" id="EIT68944.1"/>
    </source>
</evidence>
<reference evidence="3 4" key="1">
    <citation type="journal article" date="2012" name="J. Bacteriol.">
        <title>Genome Sequence of n-Alkane-Degrading Hydrocarboniphaga effusa Strain AP103T (ATCC BAA-332T).</title>
        <authorList>
            <person name="Chang H.K."/>
            <person name="Zylstra G.J."/>
            <person name="Chae J.C."/>
        </authorList>
    </citation>
    <scope>NUCLEOTIDE SEQUENCE [LARGE SCALE GENOMIC DNA]</scope>
    <source>
        <strain evidence="3 4">AP103</strain>
    </source>
</reference>
<dbReference type="Gene3D" id="3.30.750.44">
    <property type="match status" value="1"/>
</dbReference>
<dbReference type="SUPFAM" id="SSF52096">
    <property type="entry name" value="ClpP/crotonase"/>
    <property type="match status" value="1"/>
</dbReference>
<gene>
    <name evidence="3" type="ORF">WQQ_25260</name>
</gene>
<dbReference type="RefSeq" id="WP_007185469.1">
    <property type="nucleotide sequence ID" value="NZ_AKGD01000002.1"/>
</dbReference>
<organism evidence="3 4">
    <name type="scientific">Hydrocarboniphaga effusa AP103</name>
    <dbReference type="NCBI Taxonomy" id="1172194"/>
    <lineage>
        <taxon>Bacteria</taxon>
        <taxon>Pseudomonadati</taxon>
        <taxon>Pseudomonadota</taxon>
        <taxon>Gammaproteobacteria</taxon>
        <taxon>Nevskiales</taxon>
        <taxon>Nevskiaceae</taxon>
        <taxon>Hydrocarboniphaga</taxon>
    </lineage>
</organism>
<keyword evidence="1" id="KW-0732">Signal</keyword>
<feature type="signal peptide" evidence="1">
    <location>
        <begin position="1"/>
        <end position="28"/>
    </location>
</feature>
<dbReference type="Pfam" id="PF03572">
    <property type="entry name" value="Peptidase_S41"/>
    <property type="match status" value="1"/>
</dbReference>
<evidence type="ECO:0000259" key="2">
    <source>
        <dbReference type="Pfam" id="PF03572"/>
    </source>
</evidence>
<evidence type="ECO:0000313" key="4">
    <source>
        <dbReference type="Proteomes" id="UP000003704"/>
    </source>
</evidence>
<dbReference type="GO" id="GO:0006508">
    <property type="term" value="P:proteolysis"/>
    <property type="evidence" value="ECO:0007669"/>
    <property type="project" value="InterPro"/>
</dbReference>
<feature type="domain" description="Tail specific protease" evidence="2">
    <location>
        <begin position="577"/>
        <end position="735"/>
    </location>
</feature>
<comment type="caution">
    <text evidence="3">The sequence shown here is derived from an EMBL/GenBank/DDBJ whole genome shotgun (WGS) entry which is preliminary data.</text>
</comment>
<dbReference type="PANTHER" id="PTHR32060">
    <property type="entry name" value="TAIL-SPECIFIC PROTEASE"/>
    <property type="match status" value="1"/>
</dbReference>
<dbReference type="InterPro" id="IPR005151">
    <property type="entry name" value="Tail-specific_protease"/>
</dbReference>
<dbReference type="GO" id="GO:0008236">
    <property type="term" value="F:serine-type peptidase activity"/>
    <property type="evidence" value="ECO:0007669"/>
    <property type="project" value="InterPro"/>
</dbReference>
<dbReference type="Gene3D" id="3.90.226.10">
    <property type="entry name" value="2-enoyl-CoA Hydratase, Chain A, domain 1"/>
    <property type="match status" value="1"/>
</dbReference>
<accession>I7ZAS3</accession>
<dbReference type="PANTHER" id="PTHR32060:SF22">
    <property type="entry name" value="CARBOXYL-TERMINAL-PROCESSING PEPTIDASE 3, CHLOROPLASTIC"/>
    <property type="match status" value="1"/>
</dbReference>
<proteinExistence type="predicted"/>
<dbReference type="AlphaFoldDB" id="I7ZAS3"/>
<sequence>MRWGSQLLSSCWVLLSLSLGACSSTPQATSPPQPEAASALSPEDQALVAFAKVYGYVRWFYPGDEAFEADWWTRFAVEGAGRMLQVHDTQQLRPALEAAFAPLAHNLKFYADGEPHPFTPLPSDTGGLQVVAWQHYGAGLGEIDRLYKSLRLNREAAVKDPGAGMITQFVDAKPYRGMRIQLRGALRVQQKQADDTRGHLYLNVMANRRSIQLLKMEEHPVRRPDWQVYEIEATVADEAERIVFGVFMRGAGSLGADDLELRVAPAGSDQWRRVTIPNAGFEQDARTIAGWTQGSRAHRFWLDTQEPHAGKQSLAITPLALPQGPLFAEHAMPGDVLDLRLADTLHAFMPLALYSDARSTLPRLATAPYQPPALPANFQSYGDERVRIAAAVVAWNAFQHFYPYFDVVQTDWNAELPKLLAAARQAADAEAMQRVLQRLVHAAHDGHGRVTLGGAPKQPYGELPLAIGWIEGRAVVTQTLVPQNVQVGDVIVKIDGVATEALARDEDALLSGSPQWRRLWAGRLGGGDPAVAKRLDIERGSRHLQVELKPERRTPMPDQPRAHVEQLRPDIWYVDLRTTPMDEIRAHLDTLAAAKGVIFDLRGYPKDNHEILRHLLREPEQTQWMFVPKITRPDRDWPAGFDGMGWNLQPAQPHIGGRVAFLTDERAISYAESVMGYVEGLKLGEIVGSPTAGTNGNIRQFGLPGGLGLAFTGMRVLKHDGTQLHGIGVLPTVAVMPTIVGIREGRDEVLEVALRGLVPAAPR</sequence>
<dbReference type="EMBL" id="AKGD01000002">
    <property type="protein sequence ID" value="EIT68944.1"/>
    <property type="molecule type" value="Genomic_DNA"/>
</dbReference>
<dbReference type="OrthoDB" id="8365150at2"/>
<dbReference type="GO" id="GO:0004175">
    <property type="term" value="F:endopeptidase activity"/>
    <property type="evidence" value="ECO:0007669"/>
    <property type="project" value="TreeGrafter"/>
</dbReference>
<evidence type="ECO:0000256" key="1">
    <source>
        <dbReference type="SAM" id="SignalP"/>
    </source>
</evidence>
<dbReference type="Proteomes" id="UP000003704">
    <property type="component" value="Unassembled WGS sequence"/>
</dbReference>
<dbReference type="InterPro" id="IPR029045">
    <property type="entry name" value="ClpP/crotonase-like_dom_sf"/>
</dbReference>
<feature type="chain" id="PRO_5003713069" description="Tail specific protease domain-containing protein" evidence="1">
    <location>
        <begin position="29"/>
        <end position="763"/>
    </location>
</feature>